<name>A0A7C4HA76_STAMA</name>
<sequence>MNLDQLHKVLLEIFNKLKNDYLETSSDYFTQTRSFVFNNFYSVKPLVSIDSSLKKTFLFIDAGFKIYELDVALIIPIQISGLFRDENGLLLSIDKLFDKPVVDTFIIYASRKRLGDEYVFSIDIKCLTDRTLLFETESDCIETSNDLNKLVAELVTFRKHRAPRFFSKITKYVEGLIEIAYGLKLREFLKKTYGYEPVVVYDGTLLRWFSIRRRGFNIDGLDIISEILKREAISVIDELMNVIGLSKTTKFTTIARSYGLFSSYSNTWTSSRGLYTDINIDGLKLVVEKLLEVLNKYSALDFIDETIKVFNRIVYDKHGVYVSRFPITSDFTNVFVADLYSKNQVIGLKSDNIIVNHIEANNINHRIHSIVPNLYIYRSKLIGEPPLGYMEIDGFIRYSRELAIVFENLFLKTMNYIDEPLLKPLIQAFSSTMRMRYGYR</sequence>
<evidence type="ECO:0008006" key="2">
    <source>
        <dbReference type="Google" id="ProtNLM"/>
    </source>
</evidence>
<organism evidence="1">
    <name type="scientific">Staphylothermus marinus</name>
    <dbReference type="NCBI Taxonomy" id="2280"/>
    <lineage>
        <taxon>Archaea</taxon>
        <taxon>Thermoproteota</taxon>
        <taxon>Thermoprotei</taxon>
        <taxon>Desulfurococcales</taxon>
        <taxon>Desulfurococcaceae</taxon>
        <taxon>Staphylothermus</taxon>
    </lineage>
</organism>
<reference evidence="1" key="1">
    <citation type="journal article" date="2020" name="mSystems">
        <title>Genome- and Community-Level Interaction Insights into Carbon Utilization and Element Cycling Functions of Hydrothermarchaeota in Hydrothermal Sediment.</title>
        <authorList>
            <person name="Zhou Z."/>
            <person name="Liu Y."/>
            <person name="Xu W."/>
            <person name="Pan J."/>
            <person name="Luo Z.H."/>
            <person name="Li M."/>
        </authorList>
    </citation>
    <scope>NUCLEOTIDE SEQUENCE [LARGE SCALE GENOMIC DNA]</scope>
    <source>
        <strain evidence="1">SpSt-642</strain>
    </source>
</reference>
<evidence type="ECO:0000313" key="1">
    <source>
        <dbReference type="EMBL" id="HGM59406.1"/>
    </source>
</evidence>
<dbReference type="EMBL" id="DTBJ01000062">
    <property type="protein sequence ID" value="HGM59406.1"/>
    <property type="molecule type" value="Genomic_DNA"/>
</dbReference>
<dbReference type="AlphaFoldDB" id="A0A7C4HA76"/>
<gene>
    <name evidence="1" type="ORF">ENU14_07510</name>
</gene>
<proteinExistence type="predicted"/>
<comment type="caution">
    <text evidence="1">The sequence shown here is derived from an EMBL/GenBank/DDBJ whole genome shotgun (WGS) entry which is preliminary data.</text>
</comment>
<protein>
    <recommendedName>
        <fullName evidence="2">NurA domain-containing protein</fullName>
    </recommendedName>
</protein>
<accession>A0A7C4HA76</accession>